<feature type="region of interest" description="Disordered" evidence="1">
    <location>
        <begin position="17"/>
        <end position="53"/>
    </location>
</feature>
<dbReference type="SUPFAM" id="SSF52047">
    <property type="entry name" value="RNI-like"/>
    <property type="match status" value="1"/>
</dbReference>
<evidence type="ECO:0000313" key="3">
    <source>
        <dbReference type="Proteomes" id="UP000053201"/>
    </source>
</evidence>
<dbReference type="InterPro" id="IPR032675">
    <property type="entry name" value="LRR_dom_sf"/>
</dbReference>
<name>A0A0L0HP10_SPIPD</name>
<dbReference type="GO" id="GO:0031146">
    <property type="term" value="P:SCF-dependent proteasomal ubiquitin-dependent protein catabolic process"/>
    <property type="evidence" value="ECO:0007669"/>
    <property type="project" value="TreeGrafter"/>
</dbReference>
<keyword evidence="3" id="KW-1185">Reference proteome</keyword>
<feature type="compositionally biased region" description="Polar residues" evidence="1">
    <location>
        <begin position="23"/>
        <end position="32"/>
    </location>
</feature>
<gene>
    <name evidence="2" type="ORF">SPPG_02199</name>
</gene>
<dbReference type="InParanoid" id="A0A0L0HP10"/>
<dbReference type="STRING" id="645134.A0A0L0HP10"/>
<proteinExistence type="predicted"/>
<dbReference type="PANTHER" id="PTHR13318">
    <property type="entry name" value="PARTNER OF PAIRED, ISOFORM B-RELATED"/>
    <property type="match status" value="1"/>
</dbReference>
<dbReference type="Gene3D" id="3.80.10.10">
    <property type="entry name" value="Ribonuclease Inhibitor"/>
    <property type="match status" value="2"/>
</dbReference>
<dbReference type="EMBL" id="KQ257452">
    <property type="protein sequence ID" value="KND03136.1"/>
    <property type="molecule type" value="Genomic_DNA"/>
</dbReference>
<evidence type="ECO:0000313" key="2">
    <source>
        <dbReference type="EMBL" id="KND03136.1"/>
    </source>
</evidence>
<dbReference type="PANTHER" id="PTHR13318:SF247">
    <property type="entry name" value="GH16156P"/>
    <property type="match status" value="1"/>
</dbReference>
<dbReference type="GO" id="GO:0019005">
    <property type="term" value="C:SCF ubiquitin ligase complex"/>
    <property type="evidence" value="ECO:0007669"/>
    <property type="project" value="TreeGrafter"/>
</dbReference>
<sequence>MSSSAGLRRRERLLAAAPELIQSPLSASSRPESPTHKHNKRRSKAKMREPCQPHTTGTFPALAATLAPELLNHILNFLVRVGSERDLLSPARVNRAWFHAAVRLLWRKPPLRPDTWQDFLYVLRRGGNVSDTAVSPIRRRVLRSVPCPIVYGSFVRTLHLSDIADNVTDRMLISIAEACPSLRVLNVERCQRATAHGIGRIVVRCLSLEQMDLTGIRTLNDEALREMFPELRPNVKNISLTLSPEVTGPGLVRALSALPNVERIWIQHCDMLRDDTIAGLLKSCPQLTDLSLLDCRQCTNATIEYIAHNIGTRLTQLTIGLSEHIRDPSIYTLATHCRNLTGLTLALLRHITDASLISISKYLPNLVELGIFSSPNVTNTGVSRIATSCRRLERLCLYDCQGLTAEALVPVHLCLDRLDYLNIEHCRIHEATPEIRALWKRCKDFYAGKELMNALHIADLMYYSEGLFGLKSPIQLAFEIV</sequence>
<dbReference type="SMART" id="SM00367">
    <property type="entry name" value="LRR_CC"/>
    <property type="match status" value="7"/>
</dbReference>
<feature type="compositionally biased region" description="Basic residues" evidence="1">
    <location>
        <begin position="36"/>
        <end position="45"/>
    </location>
</feature>
<evidence type="ECO:0008006" key="4">
    <source>
        <dbReference type="Google" id="ProtNLM"/>
    </source>
</evidence>
<dbReference type="InterPro" id="IPR006553">
    <property type="entry name" value="Leu-rich_rpt_Cys-con_subtyp"/>
</dbReference>
<evidence type="ECO:0000256" key="1">
    <source>
        <dbReference type="SAM" id="MobiDB-lite"/>
    </source>
</evidence>
<dbReference type="RefSeq" id="XP_016611175.1">
    <property type="nucleotide sequence ID" value="XM_016750493.1"/>
</dbReference>
<organism evidence="2 3">
    <name type="scientific">Spizellomyces punctatus (strain DAOM BR117)</name>
    <dbReference type="NCBI Taxonomy" id="645134"/>
    <lineage>
        <taxon>Eukaryota</taxon>
        <taxon>Fungi</taxon>
        <taxon>Fungi incertae sedis</taxon>
        <taxon>Chytridiomycota</taxon>
        <taxon>Chytridiomycota incertae sedis</taxon>
        <taxon>Chytridiomycetes</taxon>
        <taxon>Spizellomycetales</taxon>
        <taxon>Spizellomycetaceae</taxon>
        <taxon>Spizellomyces</taxon>
    </lineage>
</organism>
<dbReference type="OrthoDB" id="550575at2759"/>
<protein>
    <recommendedName>
        <fullName evidence="4">F-box domain-containing protein</fullName>
    </recommendedName>
</protein>
<dbReference type="GeneID" id="27685802"/>
<dbReference type="Proteomes" id="UP000053201">
    <property type="component" value="Unassembled WGS sequence"/>
</dbReference>
<dbReference type="eggNOG" id="KOG1947">
    <property type="taxonomic scope" value="Eukaryota"/>
</dbReference>
<dbReference type="AlphaFoldDB" id="A0A0L0HP10"/>
<dbReference type="VEuPathDB" id="FungiDB:SPPG_02199"/>
<reference evidence="2 3" key="1">
    <citation type="submission" date="2009-08" db="EMBL/GenBank/DDBJ databases">
        <title>The Genome Sequence of Spizellomyces punctatus strain DAOM BR117.</title>
        <authorList>
            <consortium name="The Broad Institute Genome Sequencing Platform"/>
            <person name="Russ C."/>
            <person name="Cuomo C."/>
            <person name="Shea T."/>
            <person name="Young S.K."/>
            <person name="Zeng Q."/>
            <person name="Koehrsen M."/>
            <person name="Haas B."/>
            <person name="Borodovsky M."/>
            <person name="Guigo R."/>
            <person name="Alvarado L."/>
            <person name="Berlin A."/>
            <person name="Bochicchio J."/>
            <person name="Borenstein D."/>
            <person name="Chapman S."/>
            <person name="Chen Z."/>
            <person name="Engels R."/>
            <person name="Freedman E."/>
            <person name="Gellesch M."/>
            <person name="Goldberg J."/>
            <person name="Griggs A."/>
            <person name="Gujja S."/>
            <person name="Heiman D."/>
            <person name="Hepburn T."/>
            <person name="Howarth C."/>
            <person name="Jen D."/>
            <person name="Larson L."/>
            <person name="Lewis B."/>
            <person name="Mehta T."/>
            <person name="Park D."/>
            <person name="Pearson M."/>
            <person name="Roberts A."/>
            <person name="Saif S."/>
            <person name="Shenoy N."/>
            <person name="Sisk P."/>
            <person name="Stolte C."/>
            <person name="Sykes S."/>
            <person name="Thomson T."/>
            <person name="Walk T."/>
            <person name="White J."/>
            <person name="Yandava C."/>
            <person name="Burger G."/>
            <person name="Gray M.W."/>
            <person name="Holland P.W.H."/>
            <person name="King N."/>
            <person name="Lang F.B.F."/>
            <person name="Roger A.J."/>
            <person name="Ruiz-Trillo I."/>
            <person name="Lander E."/>
            <person name="Nusbaum C."/>
        </authorList>
    </citation>
    <scope>NUCLEOTIDE SEQUENCE [LARGE SCALE GENOMIC DNA]</scope>
    <source>
        <strain evidence="2 3">DAOM BR117</strain>
    </source>
</reference>
<dbReference type="OMA" id="HRITNHA"/>
<accession>A0A0L0HP10</accession>